<protein>
    <submittedName>
        <fullName evidence="2">Uncharacterized protein</fullName>
    </submittedName>
</protein>
<evidence type="ECO:0000256" key="1">
    <source>
        <dbReference type="SAM" id="MobiDB-lite"/>
    </source>
</evidence>
<organism evidence="2 3">
    <name type="scientific">Belnapia arida</name>
    <dbReference type="NCBI Taxonomy" id="2804533"/>
    <lineage>
        <taxon>Bacteria</taxon>
        <taxon>Pseudomonadati</taxon>
        <taxon>Pseudomonadota</taxon>
        <taxon>Alphaproteobacteria</taxon>
        <taxon>Acetobacterales</taxon>
        <taxon>Roseomonadaceae</taxon>
        <taxon>Belnapia</taxon>
    </lineage>
</organism>
<dbReference type="RefSeq" id="WP_202833538.1">
    <property type="nucleotide sequence ID" value="NZ_JAETWB010000012.1"/>
</dbReference>
<sequence length="56" mass="5950">MTIFQSLMFLALFVPVVAIAIQTVLEARRDPEHERPMITGETWGTGDFGGGGGGGN</sequence>
<accession>A0ABS1U6K4</accession>
<feature type="compositionally biased region" description="Gly residues" evidence="1">
    <location>
        <begin position="46"/>
        <end position="56"/>
    </location>
</feature>
<reference evidence="2 3" key="1">
    <citation type="submission" date="2021-01" db="EMBL/GenBank/DDBJ databases">
        <title>Belnapia mucosa sp. nov. and Belnapia arida sp. nov., isolated from the Tabernas Desert (Almeria, Spain).</title>
        <authorList>
            <person name="Molina-Menor E."/>
            <person name="Vidal-Verdu A."/>
            <person name="Calonge A."/>
            <person name="Satari L."/>
            <person name="Pereto J."/>
            <person name="Porcar M."/>
        </authorList>
    </citation>
    <scope>NUCLEOTIDE SEQUENCE [LARGE SCALE GENOMIC DNA]</scope>
    <source>
        <strain evidence="2 3">T18</strain>
    </source>
</reference>
<keyword evidence="3" id="KW-1185">Reference proteome</keyword>
<evidence type="ECO:0000313" key="3">
    <source>
        <dbReference type="Proteomes" id="UP000660885"/>
    </source>
</evidence>
<comment type="caution">
    <text evidence="2">The sequence shown here is derived from an EMBL/GenBank/DDBJ whole genome shotgun (WGS) entry which is preliminary data.</text>
</comment>
<gene>
    <name evidence="2" type="ORF">JMJ56_19980</name>
</gene>
<evidence type="ECO:0000313" key="2">
    <source>
        <dbReference type="EMBL" id="MBL6080301.1"/>
    </source>
</evidence>
<dbReference type="Proteomes" id="UP000660885">
    <property type="component" value="Unassembled WGS sequence"/>
</dbReference>
<proteinExistence type="predicted"/>
<name>A0ABS1U6K4_9PROT</name>
<dbReference type="EMBL" id="JAETWB010000012">
    <property type="protein sequence ID" value="MBL6080301.1"/>
    <property type="molecule type" value="Genomic_DNA"/>
</dbReference>
<feature type="region of interest" description="Disordered" evidence="1">
    <location>
        <begin position="32"/>
        <end position="56"/>
    </location>
</feature>